<dbReference type="Gene3D" id="3.40.50.2300">
    <property type="match status" value="1"/>
</dbReference>
<dbReference type="SUPFAM" id="SSF52172">
    <property type="entry name" value="CheY-like"/>
    <property type="match status" value="1"/>
</dbReference>
<dbReference type="RefSeq" id="WP_161949111.1">
    <property type="nucleotide sequence ID" value="NZ_FOTO01000005.1"/>
</dbReference>
<sequence length="392" mass="43040">MSSILIVDSDGKALSVMQRRLRRNFEAHIALGPRSGLQRIREEGPYALVMAEFSMPEMDGVDFLAEVGRLSPESARVLMSRTPMDVANLVRAINEGKVHHVLSASCEDEALIAVVQEGVNRYKRISASIGNMQEVHAIFAKAVHELVCWLRADVRGVISPLLPLLRDLGQKAGNPRPTVTETALLLSIIGLIVLPPALLEKIVQGGSLSDDELLALAGHPEHAVEWVRHLPQLTEVADVLRDYANALHLTLLPKTAEPLERPVISTEGTLLAMVMEYRLGGYARLETPGILDRMRRGSIYSKAQVKALETVLMALDQDEVEIGLDSLAPGMVLSRAVIGTRDAVEVVMVPEGYELSRTTIVFLRQSARHGQVREPFFVRKLSVIPQEGNDTA</sequence>
<dbReference type="Proteomes" id="UP000199581">
    <property type="component" value="Unassembled WGS sequence"/>
</dbReference>
<dbReference type="InterPro" id="IPR011006">
    <property type="entry name" value="CheY-like_superfamily"/>
</dbReference>
<dbReference type="GO" id="GO:0000160">
    <property type="term" value="P:phosphorelay signal transduction system"/>
    <property type="evidence" value="ECO:0007669"/>
    <property type="project" value="InterPro"/>
</dbReference>
<dbReference type="EMBL" id="FOTO01000005">
    <property type="protein sequence ID" value="SFL71712.1"/>
    <property type="molecule type" value="Genomic_DNA"/>
</dbReference>
<proteinExistence type="predicted"/>
<evidence type="ECO:0000259" key="2">
    <source>
        <dbReference type="PROSITE" id="PS50110"/>
    </source>
</evidence>
<comment type="caution">
    <text evidence="1">Lacks conserved residue(s) required for the propagation of feature annotation.</text>
</comment>
<reference evidence="3 4" key="1">
    <citation type="submission" date="2016-10" db="EMBL/GenBank/DDBJ databases">
        <authorList>
            <person name="Varghese N."/>
            <person name="Submissions S."/>
        </authorList>
    </citation>
    <scope>NUCLEOTIDE SEQUENCE [LARGE SCALE GENOMIC DNA]</scope>
    <source>
        <strain evidence="3 4">DSM 1741</strain>
    </source>
</reference>
<gene>
    <name evidence="3" type="ORF">SAMN05421830_105131</name>
</gene>
<protein>
    <submittedName>
        <fullName evidence="3">Response regulator receiver domain-containing protein</fullName>
    </submittedName>
</protein>
<accession>A0A8G2C2U8</accession>
<evidence type="ECO:0000313" key="3">
    <source>
        <dbReference type="EMBL" id="SFL71712.1"/>
    </source>
</evidence>
<dbReference type="AlphaFoldDB" id="A0A8G2C2U8"/>
<dbReference type="Pfam" id="PF13487">
    <property type="entry name" value="HD_5"/>
    <property type="match status" value="1"/>
</dbReference>
<keyword evidence="4" id="KW-1185">Reference proteome</keyword>
<dbReference type="PROSITE" id="PS50110">
    <property type="entry name" value="RESPONSE_REGULATORY"/>
    <property type="match status" value="1"/>
</dbReference>
<organism evidence="3 4">
    <name type="scientific">Desulfomicrobium norvegicum (strain DSM 1741 / NCIMB 8310)</name>
    <name type="common">Desulfovibrio baculatus (strain Norway 4)</name>
    <name type="synonym">Desulfovibrio desulfuricans (strain Norway 4)</name>
    <dbReference type="NCBI Taxonomy" id="52561"/>
    <lineage>
        <taxon>Bacteria</taxon>
        <taxon>Pseudomonadati</taxon>
        <taxon>Thermodesulfobacteriota</taxon>
        <taxon>Desulfovibrionia</taxon>
        <taxon>Desulfovibrionales</taxon>
        <taxon>Desulfomicrobiaceae</taxon>
        <taxon>Desulfomicrobium</taxon>
    </lineage>
</organism>
<feature type="domain" description="Response regulatory" evidence="2">
    <location>
        <begin position="3"/>
        <end position="119"/>
    </location>
</feature>
<dbReference type="SMART" id="SM00448">
    <property type="entry name" value="REC"/>
    <property type="match status" value="1"/>
</dbReference>
<dbReference type="InterPro" id="IPR001789">
    <property type="entry name" value="Sig_transdc_resp-reg_receiver"/>
</dbReference>
<evidence type="ECO:0000256" key="1">
    <source>
        <dbReference type="PROSITE-ProRule" id="PRU00169"/>
    </source>
</evidence>
<comment type="caution">
    <text evidence="3">The sequence shown here is derived from an EMBL/GenBank/DDBJ whole genome shotgun (WGS) entry which is preliminary data.</text>
</comment>
<name>A0A8G2C2U8_DESNO</name>
<evidence type="ECO:0000313" key="4">
    <source>
        <dbReference type="Proteomes" id="UP000199581"/>
    </source>
</evidence>